<feature type="region of interest" description="Disordered" evidence="10">
    <location>
        <begin position="103"/>
        <end position="134"/>
    </location>
</feature>
<evidence type="ECO:0000256" key="4">
    <source>
        <dbReference type="ARBA" id="ARBA00012180"/>
    </source>
</evidence>
<feature type="domain" description="RNase H type-1" evidence="11">
    <location>
        <begin position="141"/>
        <end position="291"/>
    </location>
</feature>
<feature type="compositionally biased region" description="Polar residues" evidence="10">
    <location>
        <begin position="395"/>
        <end position="419"/>
    </location>
</feature>
<keyword evidence="7" id="KW-0255">Endonuclease</keyword>
<keyword evidence="5" id="KW-0540">Nuclease</keyword>
<dbReference type="OrthoDB" id="245563at2759"/>
<dbReference type="SUPFAM" id="SSF55658">
    <property type="entry name" value="L9 N-domain-like"/>
    <property type="match status" value="1"/>
</dbReference>
<dbReference type="Pfam" id="PF01693">
    <property type="entry name" value="Cauli_VI"/>
    <property type="match status" value="1"/>
</dbReference>
<evidence type="ECO:0000256" key="3">
    <source>
        <dbReference type="ARBA" id="ARBA00005300"/>
    </source>
</evidence>
<evidence type="ECO:0000313" key="12">
    <source>
        <dbReference type="EMBL" id="KAF5355759.1"/>
    </source>
</evidence>
<feature type="compositionally biased region" description="Polar residues" evidence="10">
    <location>
        <begin position="446"/>
        <end position="478"/>
    </location>
</feature>
<dbReference type="EC" id="3.1.26.4" evidence="4"/>
<evidence type="ECO:0000256" key="9">
    <source>
        <dbReference type="ARBA" id="ARBA00022842"/>
    </source>
</evidence>
<dbReference type="GO" id="GO:0003676">
    <property type="term" value="F:nucleic acid binding"/>
    <property type="evidence" value="ECO:0007669"/>
    <property type="project" value="InterPro"/>
</dbReference>
<evidence type="ECO:0000256" key="7">
    <source>
        <dbReference type="ARBA" id="ARBA00022759"/>
    </source>
</evidence>
<dbReference type="GO" id="GO:0043137">
    <property type="term" value="P:DNA replication, removal of RNA primer"/>
    <property type="evidence" value="ECO:0007669"/>
    <property type="project" value="TreeGrafter"/>
</dbReference>
<dbReference type="Gene3D" id="3.30.420.10">
    <property type="entry name" value="Ribonuclease H-like superfamily/Ribonuclease H"/>
    <property type="match status" value="1"/>
</dbReference>
<accession>A0A8H5D8W6</accession>
<keyword evidence="9" id="KW-0460">Magnesium</keyword>
<dbReference type="Pfam" id="PF00075">
    <property type="entry name" value="RNase_H"/>
    <property type="match status" value="1"/>
</dbReference>
<dbReference type="FunFam" id="3.40.970.10:FF:000001">
    <property type="entry name" value="Ribonuclease H1"/>
    <property type="match status" value="1"/>
</dbReference>
<dbReference type="PANTHER" id="PTHR10642">
    <property type="entry name" value="RIBONUCLEASE H1"/>
    <property type="match status" value="1"/>
</dbReference>
<dbReference type="Gene3D" id="3.40.970.10">
    <property type="entry name" value="Ribonuclease H1, N-terminal domain"/>
    <property type="match status" value="1"/>
</dbReference>
<comment type="catalytic activity">
    <reaction evidence="1">
        <text>Endonucleolytic cleavage to 5'-phosphomonoester.</text>
        <dbReference type="EC" id="3.1.26.4"/>
    </reaction>
</comment>
<feature type="compositionally biased region" description="Pro residues" evidence="10">
    <location>
        <begin position="373"/>
        <end position="386"/>
    </location>
</feature>
<dbReference type="GO" id="GO:0046872">
    <property type="term" value="F:metal ion binding"/>
    <property type="evidence" value="ECO:0007669"/>
    <property type="project" value="UniProtKB-KW"/>
</dbReference>
<evidence type="ECO:0000256" key="5">
    <source>
        <dbReference type="ARBA" id="ARBA00022722"/>
    </source>
</evidence>
<comment type="cofactor">
    <cofactor evidence="2">
        <name>Mg(2+)</name>
        <dbReference type="ChEBI" id="CHEBI:18420"/>
    </cofactor>
</comment>
<organism evidence="12 13">
    <name type="scientific">Leucocoprinus leucothites</name>
    <dbReference type="NCBI Taxonomy" id="201217"/>
    <lineage>
        <taxon>Eukaryota</taxon>
        <taxon>Fungi</taxon>
        <taxon>Dikarya</taxon>
        <taxon>Basidiomycota</taxon>
        <taxon>Agaricomycotina</taxon>
        <taxon>Agaricomycetes</taxon>
        <taxon>Agaricomycetidae</taxon>
        <taxon>Agaricales</taxon>
        <taxon>Agaricineae</taxon>
        <taxon>Agaricaceae</taxon>
        <taxon>Leucocoprinus</taxon>
    </lineage>
</organism>
<dbReference type="PROSITE" id="PS50879">
    <property type="entry name" value="RNASE_H_1"/>
    <property type="match status" value="1"/>
</dbReference>
<dbReference type="InterPro" id="IPR037056">
    <property type="entry name" value="RNase_H1_N_sf"/>
</dbReference>
<dbReference type="InterPro" id="IPR050092">
    <property type="entry name" value="RNase_H"/>
</dbReference>
<dbReference type="InterPro" id="IPR009027">
    <property type="entry name" value="Ribosomal_bL9/RNase_H1_N"/>
</dbReference>
<dbReference type="InterPro" id="IPR002156">
    <property type="entry name" value="RNaseH_domain"/>
</dbReference>
<reference evidence="12 13" key="1">
    <citation type="journal article" date="2020" name="ISME J.">
        <title>Uncovering the hidden diversity of litter-decomposition mechanisms in mushroom-forming fungi.</title>
        <authorList>
            <person name="Floudas D."/>
            <person name="Bentzer J."/>
            <person name="Ahren D."/>
            <person name="Johansson T."/>
            <person name="Persson P."/>
            <person name="Tunlid A."/>
        </authorList>
    </citation>
    <scope>NUCLEOTIDE SEQUENCE [LARGE SCALE GENOMIC DNA]</scope>
    <source>
        <strain evidence="12 13">CBS 146.42</strain>
    </source>
</reference>
<gene>
    <name evidence="12" type="ORF">D9756_003705</name>
</gene>
<dbReference type="SUPFAM" id="SSF53098">
    <property type="entry name" value="Ribonuclease H-like"/>
    <property type="match status" value="1"/>
</dbReference>
<dbReference type="InterPro" id="IPR011320">
    <property type="entry name" value="RNase_H1_N"/>
</dbReference>
<evidence type="ECO:0000313" key="13">
    <source>
        <dbReference type="Proteomes" id="UP000559027"/>
    </source>
</evidence>
<keyword evidence="13" id="KW-1185">Reference proteome</keyword>
<keyword evidence="8" id="KW-0378">Hydrolase</keyword>
<comment type="caution">
    <text evidence="12">The sequence shown here is derived from an EMBL/GenBank/DDBJ whole genome shotgun (WGS) entry which is preliminary data.</text>
</comment>
<comment type="similarity">
    <text evidence="3">Belongs to the RNase H family.</text>
</comment>
<dbReference type="InterPro" id="IPR036397">
    <property type="entry name" value="RNaseH_sf"/>
</dbReference>
<dbReference type="AlphaFoldDB" id="A0A8H5D8W6"/>
<evidence type="ECO:0000256" key="2">
    <source>
        <dbReference type="ARBA" id="ARBA00001946"/>
    </source>
</evidence>
<evidence type="ECO:0000259" key="11">
    <source>
        <dbReference type="PROSITE" id="PS50879"/>
    </source>
</evidence>
<dbReference type="Proteomes" id="UP000559027">
    <property type="component" value="Unassembled WGS sequence"/>
</dbReference>
<feature type="compositionally biased region" description="Polar residues" evidence="10">
    <location>
        <begin position="351"/>
        <end position="364"/>
    </location>
</feature>
<dbReference type="PANTHER" id="PTHR10642:SF26">
    <property type="entry name" value="RIBONUCLEASE H1"/>
    <property type="match status" value="1"/>
</dbReference>
<evidence type="ECO:0000256" key="8">
    <source>
        <dbReference type="ARBA" id="ARBA00022801"/>
    </source>
</evidence>
<dbReference type="GO" id="GO:0004523">
    <property type="term" value="F:RNA-DNA hybrid ribonuclease activity"/>
    <property type="evidence" value="ECO:0007669"/>
    <property type="project" value="UniProtKB-EC"/>
</dbReference>
<sequence>MRLWLTVRRSCSSQHIITAVASLKKTQSTPRWHPPRFATSRSRGLIFCKDSRPARQVAVMPKGFFYAVRKGRTPGIYGTWKECEIQVKNFSKPEHRKFSTAAEADAYMRGDQPSSSTELSSKSPEDNKVGRKRSFRSVTDESQWLVVYSDGACKGNGKIGSIAGIGVFWGANDPRNLAERCPGDQTNNRAELIAIIRVLETTPVTREKLLIKTDSQYSINCFEQWLPNWRRNGFRTSNGEPVKNAGIIRYLSSLLEERGKRGQQIRFQYVRGHSGDPGNEGADAQANIGATLPPLPEKDWEAMESRASELVEALVPTKTLEVPIISPSDVNIQAQSSKPHERPSKMPKNARSVSQASPVSTSVPPLNKTPIKPRIPVPSIGPPPSRPTRSLLRPNTTANFSNGPTVYSRHVQQAASTPDSPAIPTIQPPSTGPSVSPRPQIPPSPMSNAARQAQSTPTPTTPRSDVPSSPRANETSKLPLSPKSPLTVSKVAPPLVPVSMNDVNLDVS</sequence>
<evidence type="ECO:0000256" key="10">
    <source>
        <dbReference type="SAM" id="MobiDB-lite"/>
    </source>
</evidence>
<proteinExistence type="inferred from homology"/>
<protein>
    <recommendedName>
        <fullName evidence="4">ribonuclease H</fullName>
        <ecNumber evidence="4">3.1.26.4</ecNumber>
    </recommendedName>
</protein>
<dbReference type="CDD" id="cd09280">
    <property type="entry name" value="RNase_HI_eukaryote_like"/>
    <property type="match status" value="1"/>
</dbReference>
<feature type="region of interest" description="Disordered" evidence="10">
    <location>
        <begin position="330"/>
        <end position="508"/>
    </location>
</feature>
<name>A0A8H5D8W6_9AGAR</name>
<dbReference type="EMBL" id="JAACJO010000007">
    <property type="protein sequence ID" value="KAF5355759.1"/>
    <property type="molecule type" value="Genomic_DNA"/>
</dbReference>
<evidence type="ECO:0000256" key="6">
    <source>
        <dbReference type="ARBA" id="ARBA00022723"/>
    </source>
</evidence>
<dbReference type="InterPro" id="IPR012337">
    <property type="entry name" value="RNaseH-like_sf"/>
</dbReference>
<evidence type="ECO:0000256" key="1">
    <source>
        <dbReference type="ARBA" id="ARBA00000077"/>
    </source>
</evidence>
<keyword evidence="6" id="KW-0479">Metal-binding</keyword>